<keyword evidence="3" id="KW-1185">Reference proteome</keyword>
<dbReference type="OrthoDB" id="9787435at2"/>
<accession>A0A502E986</accession>
<feature type="domain" description="Enoyl reductase (ER)" evidence="1">
    <location>
        <begin position="10"/>
        <end position="318"/>
    </location>
</feature>
<reference evidence="2 3" key="1">
    <citation type="journal article" date="2019" name="Environ. Microbiol.">
        <title>Species interactions and distinct microbial communities in high Arctic permafrost affected cryosols are associated with the CH4 and CO2 gas fluxes.</title>
        <authorList>
            <person name="Altshuler I."/>
            <person name="Hamel J."/>
            <person name="Turney S."/>
            <person name="Magnuson E."/>
            <person name="Levesque R."/>
            <person name="Greer C."/>
            <person name="Whyte L.G."/>
        </authorList>
    </citation>
    <scope>NUCLEOTIDE SEQUENCE [LARGE SCALE GENOMIC DNA]</scope>
    <source>
        <strain evidence="2 3">S5.20</strain>
    </source>
</reference>
<comment type="caution">
    <text evidence="2">The sequence shown here is derived from an EMBL/GenBank/DDBJ whole genome shotgun (WGS) entry which is preliminary data.</text>
</comment>
<dbReference type="InterPro" id="IPR013154">
    <property type="entry name" value="ADH-like_N"/>
</dbReference>
<dbReference type="Gene3D" id="3.90.180.10">
    <property type="entry name" value="Medium-chain alcohol dehydrogenases, catalytic domain"/>
    <property type="match status" value="1"/>
</dbReference>
<dbReference type="InterPro" id="IPR036291">
    <property type="entry name" value="NAD(P)-bd_dom_sf"/>
</dbReference>
<dbReference type="CDD" id="cd05289">
    <property type="entry name" value="MDR_like_2"/>
    <property type="match status" value="1"/>
</dbReference>
<dbReference type="SUPFAM" id="SSF50129">
    <property type="entry name" value="GroES-like"/>
    <property type="match status" value="1"/>
</dbReference>
<dbReference type="InterPro" id="IPR052585">
    <property type="entry name" value="Lipid_raft_assoc_Zn_ADH"/>
</dbReference>
<name>A0A502E986_9MYCO</name>
<dbReference type="PANTHER" id="PTHR43482">
    <property type="entry name" value="PROTEIN AST1-RELATED"/>
    <property type="match status" value="1"/>
</dbReference>
<dbReference type="Proteomes" id="UP000320095">
    <property type="component" value="Unassembled WGS sequence"/>
</dbReference>
<evidence type="ECO:0000313" key="3">
    <source>
        <dbReference type="Proteomes" id="UP000320095"/>
    </source>
</evidence>
<dbReference type="Pfam" id="PF13602">
    <property type="entry name" value="ADH_zinc_N_2"/>
    <property type="match status" value="1"/>
</dbReference>
<dbReference type="InterPro" id="IPR020843">
    <property type="entry name" value="ER"/>
</dbReference>
<dbReference type="SMART" id="SM00829">
    <property type="entry name" value="PKS_ER"/>
    <property type="match status" value="1"/>
</dbReference>
<dbReference type="InterPro" id="IPR011032">
    <property type="entry name" value="GroES-like_sf"/>
</dbReference>
<protein>
    <submittedName>
        <fullName evidence="2">NADP-dependent oxidoreductase</fullName>
    </submittedName>
</protein>
<dbReference type="AlphaFoldDB" id="A0A502E986"/>
<dbReference type="Gene3D" id="3.40.50.720">
    <property type="entry name" value="NAD(P)-binding Rossmann-like Domain"/>
    <property type="match status" value="1"/>
</dbReference>
<dbReference type="SUPFAM" id="SSF51735">
    <property type="entry name" value="NAD(P)-binding Rossmann-fold domains"/>
    <property type="match status" value="1"/>
</dbReference>
<dbReference type="EMBL" id="RCZG01000005">
    <property type="protein sequence ID" value="TPG33559.1"/>
    <property type="molecule type" value="Genomic_DNA"/>
</dbReference>
<gene>
    <name evidence="2" type="ORF">EAH80_14845</name>
</gene>
<organism evidence="2 3">
    <name type="scientific">Mycolicibacterium hodleri</name>
    <dbReference type="NCBI Taxonomy" id="49897"/>
    <lineage>
        <taxon>Bacteria</taxon>
        <taxon>Bacillati</taxon>
        <taxon>Actinomycetota</taxon>
        <taxon>Actinomycetes</taxon>
        <taxon>Mycobacteriales</taxon>
        <taxon>Mycobacteriaceae</taxon>
        <taxon>Mycolicibacterium</taxon>
    </lineage>
</organism>
<dbReference type="GO" id="GO:0016491">
    <property type="term" value="F:oxidoreductase activity"/>
    <property type="evidence" value="ECO:0007669"/>
    <property type="project" value="InterPro"/>
</dbReference>
<evidence type="ECO:0000313" key="2">
    <source>
        <dbReference type="EMBL" id="TPG33559.1"/>
    </source>
</evidence>
<proteinExistence type="predicted"/>
<dbReference type="PANTHER" id="PTHR43482:SF1">
    <property type="entry name" value="PROTEIN AST1-RELATED"/>
    <property type="match status" value="1"/>
</dbReference>
<evidence type="ECO:0000259" key="1">
    <source>
        <dbReference type="SMART" id="SM00829"/>
    </source>
</evidence>
<dbReference type="Pfam" id="PF08240">
    <property type="entry name" value="ADH_N"/>
    <property type="match status" value="1"/>
</dbReference>
<sequence>MKAVVITKYGGPDVLELANVPEPHAGRGQLRVRVHAAAVNPADVLFRVGDIDAALNDDVPRPYRPGMDVAGILDEIGEDADTDLRVGERVMAMVVPIDPSGGAYAEFVVLQPQQVTRAPAGSDHAHAATVPMNGLTARHALDVLDLPPDAWIAVTGAAGAVGGYVVELAKADGLHVVADAGPTDRDLVSSFGADIVVPRGDGIAERIRSAIPGGVDAVIDTALSGAEIEPVLRPGGQLAILRKPGERGMQELPAREDIEVRDVWVPEYRLAHDKLDGLRRLAEEKKLTMRVAHVYPAAQAPEAHRRIEAGGVRGRLVLEF</sequence>
<dbReference type="RefSeq" id="WP_140692133.1">
    <property type="nucleotide sequence ID" value="NZ_RCZG01000005.1"/>
</dbReference>